<sequence length="255" mass="28820">MNLHMKLFGYAPNSSSDVVLIGSANPIAGTYDLWNDNIQVGDIDLELTHSYGSFGYGYSPQLKDEDMTPEEIVTYSLFPRVIPKRDKRELENPVAVVCATPHPQYIDFKEHVYLSYGREIKEQLEEAAESMYMPTLFQREMGGVHHIRNEKEEITVGLQDETNMEGDTQHRVLISKEYMRFANSAAIFENSNNRESFSSVSNGLSAPILISPPVFPTKDALKTVAEARRKTLRKSWGSQLPIWSAENSLSPDVNK</sequence>
<evidence type="ECO:0000313" key="2">
    <source>
        <dbReference type="Proteomes" id="UP001211907"/>
    </source>
</evidence>
<dbReference type="Proteomes" id="UP001211907">
    <property type="component" value="Unassembled WGS sequence"/>
</dbReference>
<keyword evidence="2" id="KW-1185">Reference proteome</keyword>
<protein>
    <submittedName>
        <fullName evidence="1">Uncharacterized protein</fullName>
    </submittedName>
</protein>
<accession>A0AAD5SSG9</accession>
<evidence type="ECO:0000313" key="1">
    <source>
        <dbReference type="EMBL" id="KAJ3099517.1"/>
    </source>
</evidence>
<reference evidence="1" key="1">
    <citation type="submission" date="2020-05" db="EMBL/GenBank/DDBJ databases">
        <title>Phylogenomic resolution of chytrid fungi.</title>
        <authorList>
            <person name="Stajich J.E."/>
            <person name="Amses K."/>
            <person name="Simmons R."/>
            <person name="Seto K."/>
            <person name="Myers J."/>
            <person name="Bonds A."/>
            <person name="Quandt C.A."/>
            <person name="Barry K."/>
            <person name="Liu P."/>
            <person name="Grigoriev I."/>
            <person name="Longcore J.E."/>
            <person name="James T.Y."/>
        </authorList>
    </citation>
    <scope>NUCLEOTIDE SEQUENCE</scope>
    <source>
        <strain evidence="1">JEL0513</strain>
    </source>
</reference>
<organism evidence="1 2">
    <name type="scientific">Physocladia obscura</name>
    <dbReference type="NCBI Taxonomy" id="109957"/>
    <lineage>
        <taxon>Eukaryota</taxon>
        <taxon>Fungi</taxon>
        <taxon>Fungi incertae sedis</taxon>
        <taxon>Chytridiomycota</taxon>
        <taxon>Chytridiomycota incertae sedis</taxon>
        <taxon>Chytridiomycetes</taxon>
        <taxon>Chytridiales</taxon>
        <taxon>Chytriomycetaceae</taxon>
        <taxon>Physocladia</taxon>
    </lineage>
</organism>
<comment type="caution">
    <text evidence="1">The sequence shown here is derived from an EMBL/GenBank/DDBJ whole genome shotgun (WGS) entry which is preliminary data.</text>
</comment>
<dbReference type="AlphaFoldDB" id="A0AAD5SSG9"/>
<name>A0AAD5SSG9_9FUNG</name>
<proteinExistence type="predicted"/>
<gene>
    <name evidence="1" type="ORF">HK100_004872</name>
</gene>
<dbReference type="EMBL" id="JADGJH010002343">
    <property type="protein sequence ID" value="KAJ3099517.1"/>
    <property type="molecule type" value="Genomic_DNA"/>
</dbReference>